<keyword evidence="1" id="KW-0489">Methyltransferase</keyword>
<dbReference type="SUPFAM" id="SSF53335">
    <property type="entry name" value="S-adenosyl-L-methionine-dependent methyltransferases"/>
    <property type="match status" value="1"/>
</dbReference>
<accession>B5HLI9</accession>
<dbReference type="Proteomes" id="UP000002785">
    <property type="component" value="Chromosome"/>
</dbReference>
<dbReference type="Pfam" id="PF13649">
    <property type="entry name" value="Methyltransf_25"/>
    <property type="match status" value="1"/>
</dbReference>
<evidence type="ECO:0000313" key="6">
    <source>
        <dbReference type="Proteomes" id="UP000002785"/>
    </source>
</evidence>
<dbReference type="GO" id="GO:0032259">
    <property type="term" value="P:methylation"/>
    <property type="evidence" value="ECO:0007669"/>
    <property type="project" value="UniProtKB-KW"/>
</dbReference>
<keyword evidence="6" id="KW-1185">Reference proteome</keyword>
<organism evidence="5 6">
    <name type="scientific">Streptomyces sviceus (strain ATCC 29083 / DSM 924 / JCM 4929 / NBRC 13980 / NCIMB 11184 / NRRL 5439 / UC 5370)</name>
    <dbReference type="NCBI Taxonomy" id="463191"/>
    <lineage>
        <taxon>Bacteria</taxon>
        <taxon>Bacillati</taxon>
        <taxon>Actinomycetota</taxon>
        <taxon>Actinomycetes</taxon>
        <taxon>Kitasatosporales</taxon>
        <taxon>Streptomycetaceae</taxon>
        <taxon>Streptomyces</taxon>
    </lineage>
</organism>
<dbReference type="GO" id="GO:0008168">
    <property type="term" value="F:methyltransferase activity"/>
    <property type="evidence" value="ECO:0007669"/>
    <property type="project" value="UniProtKB-KW"/>
</dbReference>
<protein>
    <recommendedName>
        <fullName evidence="4">Methyltransferase domain-containing protein</fullName>
    </recommendedName>
</protein>
<keyword evidence="2" id="KW-0808">Transferase</keyword>
<dbReference type="RefSeq" id="WP_007382886.1">
    <property type="nucleotide sequence ID" value="NZ_CM000951.1"/>
</dbReference>
<dbReference type="InterPro" id="IPR041698">
    <property type="entry name" value="Methyltransf_25"/>
</dbReference>
<evidence type="ECO:0000256" key="3">
    <source>
        <dbReference type="ARBA" id="ARBA00022691"/>
    </source>
</evidence>
<evidence type="ECO:0000256" key="1">
    <source>
        <dbReference type="ARBA" id="ARBA00022603"/>
    </source>
</evidence>
<dbReference type="HOGENOM" id="CLU_090578_0_0_11"/>
<feature type="domain" description="Methyltransferase" evidence="4">
    <location>
        <begin position="38"/>
        <end position="126"/>
    </location>
</feature>
<dbReference type="eggNOG" id="COG2518">
    <property type="taxonomic scope" value="Bacteria"/>
</dbReference>
<gene>
    <name evidence="5" type="ORF">SSEG_08336</name>
</gene>
<dbReference type="OrthoDB" id="6064711at2"/>
<dbReference type="PANTHER" id="PTHR43464">
    <property type="entry name" value="METHYLTRANSFERASE"/>
    <property type="match status" value="1"/>
</dbReference>
<dbReference type="EMBL" id="CM000951">
    <property type="protein sequence ID" value="EDY53694.1"/>
    <property type="molecule type" value="Genomic_DNA"/>
</dbReference>
<keyword evidence="3" id="KW-0949">S-adenosyl-L-methionine</keyword>
<evidence type="ECO:0000313" key="5">
    <source>
        <dbReference type="EMBL" id="EDY53694.1"/>
    </source>
</evidence>
<proteinExistence type="predicted"/>
<dbReference type="Gene3D" id="3.40.50.150">
    <property type="entry name" value="Vaccinia Virus protein VP39"/>
    <property type="match status" value="1"/>
</dbReference>
<dbReference type="InterPro" id="IPR029063">
    <property type="entry name" value="SAM-dependent_MTases_sf"/>
</dbReference>
<evidence type="ECO:0000256" key="2">
    <source>
        <dbReference type="ARBA" id="ARBA00022679"/>
    </source>
</evidence>
<sequence length="236" mass="26539">MPLLDALARFNDAHPWSHNAHFHPWIMRQLPRHFDRALDVGCGSGDLARLLATRATRVHGIDSDERIIGKARESTHPGLPVTFAVADGRSYDQGAPYDVITCVAVLHHLPLTETLVRFRRQLAPGGTLVIVGLTREDTRVQTLLGLASVPLNLVTGWVRNRGRTAPRRPVAMTAPTRPADVPYTEFAREVRRVLPGARLRRRLFWRYTLVWKKCAGMSIQAGSERRRGESTTPHER</sequence>
<reference evidence="5" key="1">
    <citation type="submission" date="2009-10" db="EMBL/GenBank/DDBJ databases">
        <title>The genome sequence of Streptomyces sviceus strain ATCC 29083.</title>
        <authorList>
            <consortium name="The Broad Institute Genome Sequencing Platform"/>
            <consortium name="Broad Institute Microbial Sequencing Center"/>
            <person name="Fischbach M."/>
            <person name="Godfrey P."/>
            <person name="Ward D."/>
            <person name="Young S."/>
            <person name="Zeng Q."/>
            <person name="Koehrsen M."/>
            <person name="Alvarado L."/>
            <person name="Berlin A.M."/>
            <person name="Bochicchio J."/>
            <person name="Borenstein D."/>
            <person name="Chapman S.B."/>
            <person name="Chen Z."/>
            <person name="Engels R."/>
            <person name="Freedman E."/>
            <person name="Gellesch M."/>
            <person name="Goldberg J."/>
            <person name="Griggs A."/>
            <person name="Gujja S."/>
            <person name="Heilman E.R."/>
            <person name="Heiman D.I."/>
            <person name="Hepburn T.A."/>
            <person name="Howarth C."/>
            <person name="Jen D."/>
            <person name="Larson L."/>
            <person name="Lewis B."/>
            <person name="Mehta T."/>
            <person name="Park D."/>
            <person name="Pearson M."/>
            <person name="Richards J."/>
            <person name="Roberts A."/>
            <person name="Saif S."/>
            <person name="Shea T.D."/>
            <person name="Shenoy N."/>
            <person name="Sisk P."/>
            <person name="Stolte C."/>
            <person name="Sykes S.N."/>
            <person name="Thomson T."/>
            <person name="Walk T."/>
            <person name="White J."/>
            <person name="Yandava C."/>
            <person name="Straight P."/>
            <person name="Clardy J."/>
            <person name="Hung D."/>
            <person name="Kolter R."/>
            <person name="Mekalanos J."/>
            <person name="Walker S."/>
            <person name="Walsh C.T."/>
            <person name="Wieland-Brown L.C."/>
            <person name="Haas B."/>
            <person name="Nusbaum C."/>
            <person name="Birren B."/>
        </authorList>
    </citation>
    <scope>NUCLEOTIDE SEQUENCE [LARGE SCALE GENOMIC DNA]</scope>
    <source>
        <strain evidence="5">ATCC 29083</strain>
    </source>
</reference>
<dbReference type="CDD" id="cd02440">
    <property type="entry name" value="AdoMet_MTases"/>
    <property type="match status" value="1"/>
</dbReference>
<evidence type="ECO:0000259" key="4">
    <source>
        <dbReference type="Pfam" id="PF13649"/>
    </source>
</evidence>
<name>B5HLI9_STRX2</name>
<dbReference type="PANTHER" id="PTHR43464:SF19">
    <property type="entry name" value="UBIQUINONE BIOSYNTHESIS O-METHYLTRANSFERASE, MITOCHONDRIAL"/>
    <property type="match status" value="1"/>
</dbReference>
<dbReference type="AlphaFoldDB" id="B5HLI9"/>